<dbReference type="PANTHER" id="PTHR43798">
    <property type="entry name" value="MONOACYLGLYCEROL LIPASE"/>
    <property type="match status" value="1"/>
</dbReference>
<dbReference type="PANTHER" id="PTHR43798:SF33">
    <property type="entry name" value="HYDROLASE, PUTATIVE (AFU_ORTHOLOGUE AFUA_2G14860)-RELATED"/>
    <property type="match status" value="1"/>
</dbReference>
<dbReference type="Gene3D" id="3.40.50.1820">
    <property type="entry name" value="alpha/beta hydrolase"/>
    <property type="match status" value="1"/>
</dbReference>
<name>A0A9X3MVE1_9ACTN</name>
<dbReference type="GO" id="GO:0016020">
    <property type="term" value="C:membrane"/>
    <property type="evidence" value="ECO:0007669"/>
    <property type="project" value="TreeGrafter"/>
</dbReference>
<reference evidence="2" key="1">
    <citation type="submission" date="2022-10" db="EMBL/GenBank/DDBJ databases">
        <title>The WGS of Solirubrobacter ginsenosidimutans DSM 21036.</title>
        <authorList>
            <person name="Jiang Z."/>
        </authorList>
    </citation>
    <scope>NUCLEOTIDE SEQUENCE</scope>
    <source>
        <strain evidence="2">DSM 21036</strain>
    </source>
</reference>
<dbReference type="EMBL" id="JAPDOD010000022">
    <property type="protein sequence ID" value="MDA0163107.1"/>
    <property type="molecule type" value="Genomic_DNA"/>
</dbReference>
<proteinExistence type="predicted"/>
<dbReference type="Proteomes" id="UP001149140">
    <property type="component" value="Unassembled WGS sequence"/>
</dbReference>
<dbReference type="RefSeq" id="WP_270042348.1">
    <property type="nucleotide sequence ID" value="NZ_JAPDOD010000022.1"/>
</dbReference>
<dbReference type="InterPro" id="IPR029058">
    <property type="entry name" value="AB_hydrolase_fold"/>
</dbReference>
<accession>A0A9X3MVE1</accession>
<gene>
    <name evidence="2" type="ORF">OM076_22730</name>
</gene>
<keyword evidence="3" id="KW-1185">Reference proteome</keyword>
<evidence type="ECO:0000313" key="3">
    <source>
        <dbReference type="Proteomes" id="UP001149140"/>
    </source>
</evidence>
<evidence type="ECO:0000259" key="1">
    <source>
        <dbReference type="Pfam" id="PF12697"/>
    </source>
</evidence>
<organism evidence="2 3">
    <name type="scientific">Solirubrobacter ginsenosidimutans</name>
    <dbReference type="NCBI Taxonomy" id="490573"/>
    <lineage>
        <taxon>Bacteria</taxon>
        <taxon>Bacillati</taxon>
        <taxon>Actinomycetota</taxon>
        <taxon>Thermoleophilia</taxon>
        <taxon>Solirubrobacterales</taxon>
        <taxon>Solirubrobacteraceae</taxon>
        <taxon>Solirubrobacter</taxon>
    </lineage>
</organism>
<sequence length="242" mass="26357">MKAGGFELETVEIAGAEPALVFLHEGLGAVTLWRDFPERMASLSGRRALIYSRAGHGQSDVPDDDRTPAFMHEEALEVLPEVLRVAGVERPVLVGHSDGGSIALIYASQHPVSGLVLLAPHVFVEDVTVASIEEARETFAATDLGSRMARYHRDAERTFRLWNDIWLAPEFRSWNIEDVLGGVTAPTLLIQGEHDQYGTLAQIDAISRGVGGPVERVVLDARHAPHLEAPDATLAAALEFLR</sequence>
<protein>
    <submittedName>
        <fullName evidence="2">Alpha/beta hydrolase</fullName>
    </submittedName>
</protein>
<dbReference type="InterPro" id="IPR000073">
    <property type="entry name" value="AB_hydrolase_1"/>
</dbReference>
<dbReference type="InterPro" id="IPR050266">
    <property type="entry name" value="AB_hydrolase_sf"/>
</dbReference>
<dbReference type="GO" id="GO:0016787">
    <property type="term" value="F:hydrolase activity"/>
    <property type="evidence" value="ECO:0007669"/>
    <property type="project" value="UniProtKB-KW"/>
</dbReference>
<comment type="caution">
    <text evidence="2">The sequence shown here is derived from an EMBL/GenBank/DDBJ whole genome shotgun (WGS) entry which is preliminary data.</text>
</comment>
<dbReference type="Pfam" id="PF12697">
    <property type="entry name" value="Abhydrolase_6"/>
    <property type="match status" value="1"/>
</dbReference>
<evidence type="ECO:0000313" key="2">
    <source>
        <dbReference type="EMBL" id="MDA0163107.1"/>
    </source>
</evidence>
<keyword evidence="2" id="KW-0378">Hydrolase</keyword>
<feature type="domain" description="AB hydrolase-1" evidence="1">
    <location>
        <begin position="20"/>
        <end position="235"/>
    </location>
</feature>
<dbReference type="AlphaFoldDB" id="A0A9X3MVE1"/>
<dbReference type="SUPFAM" id="SSF53474">
    <property type="entry name" value="alpha/beta-Hydrolases"/>
    <property type="match status" value="1"/>
</dbReference>